<dbReference type="AlphaFoldDB" id="A0A939KJ45"/>
<evidence type="ECO:0000313" key="1">
    <source>
        <dbReference type="EMBL" id="MBO1264661.1"/>
    </source>
</evidence>
<protein>
    <submittedName>
        <fullName evidence="1">DUF3795 domain-containing protein</fullName>
    </submittedName>
</protein>
<dbReference type="Proteomes" id="UP000664218">
    <property type="component" value="Unassembled WGS sequence"/>
</dbReference>
<sequence>MKHFRRPDPLFSLCGLNCGLCIMYIGGYCPGCGGGEGNQACAIAQCSLAHEGVLYCIDCEDYPCAKYQGIELLDSFIVHRNQMKDLKKMKTLGLEAYQKEQQDKMNLLSRLLSGYNDGRHKSFFCLAVNLLEMKDLDDLMREIEEKTEAMELPLKEKARVAVEAFERKARERGILLKLNRKERQRDR</sequence>
<proteinExistence type="predicted"/>
<name>A0A939KJ45_9CLOT</name>
<keyword evidence="2" id="KW-1185">Reference proteome</keyword>
<accession>A0A939KJ45</accession>
<evidence type="ECO:0000313" key="2">
    <source>
        <dbReference type="Proteomes" id="UP000664218"/>
    </source>
</evidence>
<gene>
    <name evidence="1" type="ORF">J3A84_06425</name>
</gene>
<comment type="caution">
    <text evidence="1">The sequence shown here is derived from an EMBL/GenBank/DDBJ whole genome shotgun (WGS) entry which is preliminary data.</text>
</comment>
<reference evidence="1" key="1">
    <citation type="submission" date="2021-03" db="EMBL/GenBank/DDBJ databases">
        <title>Proteiniclasticum marinus sp. nov., isolated from tidal flat sediment.</title>
        <authorList>
            <person name="Namirimu T."/>
            <person name="Yang J.-A."/>
            <person name="Yang S.-H."/>
            <person name="Kim Y.-J."/>
            <person name="Kwon K.K."/>
        </authorList>
    </citation>
    <scope>NUCLEOTIDE SEQUENCE</scope>
    <source>
        <strain evidence="1">SCR006</strain>
    </source>
</reference>
<dbReference type="RefSeq" id="WP_207599178.1">
    <property type="nucleotide sequence ID" value="NZ_JAFNJU010000004.1"/>
</dbReference>
<organism evidence="1 2">
    <name type="scientific">Proteiniclasticum aestuarii</name>
    <dbReference type="NCBI Taxonomy" id="2817862"/>
    <lineage>
        <taxon>Bacteria</taxon>
        <taxon>Bacillati</taxon>
        <taxon>Bacillota</taxon>
        <taxon>Clostridia</taxon>
        <taxon>Eubacteriales</taxon>
        <taxon>Clostridiaceae</taxon>
        <taxon>Proteiniclasticum</taxon>
    </lineage>
</organism>
<dbReference type="EMBL" id="JAFNJU010000004">
    <property type="protein sequence ID" value="MBO1264661.1"/>
    <property type="molecule type" value="Genomic_DNA"/>
</dbReference>